<dbReference type="SUPFAM" id="SSF46689">
    <property type="entry name" value="Homeodomain-like"/>
    <property type="match status" value="1"/>
</dbReference>
<dbReference type="CDD" id="cd06124">
    <property type="entry name" value="cupin_NimR-like_N"/>
    <property type="match status" value="1"/>
</dbReference>
<dbReference type="PROSITE" id="PS01124">
    <property type="entry name" value="HTH_ARAC_FAMILY_2"/>
    <property type="match status" value="1"/>
</dbReference>
<evidence type="ECO:0000313" key="7">
    <source>
        <dbReference type="EMBL" id="MBF8640640.1"/>
    </source>
</evidence>
<evidence type="ECO:0000313" key="10">
    <source>
        <dbReference type="Proteomes" id="UP000626180"/>
    </source>
</evidence>
<dbReference type="Pfam" id="PF12833">
    <property type="entry name" value="HTH_18"/>
    <property type="match status" value="1"/>
</dbReference>
<evidence type="ECO:0000256" key="3">
    <source>
        <dbReference type="ARBA" id="ARBA00023125"/>
    </source>
</evidence>
<dbReference type="Pfam" id="PF02311">
    <property type="entry name" value="AraC_binding"/>
    <property type="match status" value="1"/>
</dbReference>
<dbReference type="FunFam" id="1.10.10.60:FF:000132">
    <property type="entry name" value="AraC family transcriptional regulator"/>
    <property type="match status" value="1"/>
</dbReference>
<keyword evidence="5" id="KW-0804">Transcription</keyword>
<dbReference type="InterPro" id="IPR014710">
    <property type="entry name" value="RmlC-like_jellyroll"/>
</dbReference>
<organism evidence="8 9">
    <name type="scientific">Pseudomonas luteola</name>
    <dbReference type="NCBI Taxonomy" id="47886"/>
    <lineage>
        <taxon>Bacteria</taxon>
        <taxon>Pseudomonadati</taxon>
        <taxon>Pseudomonadota</taxon>
        <taxon>Gammaproteobacteria</taxon>
        <taxon>Pseudomonadales</taxon>
        <taxon>Pseudomonadaceae</taxon>
        <taxon>Pseudomonas</taxon>
    </lineage>
</organism>
<protein>
    <submittedName>
        <fullName evidence="8">AraC family transcriptional regulator</fullName>
    </submittedName>
    <submittedName>
        <fullName evidence="7">Helix-turn-helix transcriptional regulator</fullName>
    </submittedName>
</protein>
<dbReference type="Gene3D" id="1.10.10.60">
    <property type="entry name" value="Homeodomain-like"/>
    <property type="match status" value="2"/>
</dbReference>
<dbReference type="RefSeq" id="WP_010798085.1">
    <property type="nucleotide sequence ID" value="NZ_CP069262.1"/>
</dbReference>
<dbReference type="EMBL" id="JADMCD010000003">
    <property type="protein sequence ID" value="MBF8640640.1"/>
    <property type="molecule type" value="Genomic_DNA"/>
</dbReference>
<reference evidence="8 9" key="1">
    <citation type="submission" date="2018-06" db="EMBL/GenBank/DDBJ databases">
        <authorList>
            <consortium name="Pathogen Informatics"/>
            <person name="Doyle S."/>
        </authorList>
    </citation>
    <scope>NUCLEOTIDE SEQUENCE [LARGE SCALE GENOMIC DNA]</scope>
    <source>
        <strain evidence="8 9">NCTC11842</strain>
    </source>
</reference>
<keyword evidence="1" id="KW-0678">Repressor</keyword>
<keyword evidence="4" id="KW-0010">Activator</keyword>
<evidence type="ECO:0000256" key="2">
    <source>
        <dbReference type="ARBA" id="ARBA00023015"/>
    </source>
</evidence>
<dbReference type="GO" id="GO:0003700">
    <property type="term" value="F:DNA-binding transcription factor activity"/>
    <property type="evidence" value="ECO:0007669"/>
    <property type="project" value="InterPro"/>
</dbReference>
<keyword evidence="3" id="KW-0238">DNA-binding</keyword>
<dbReference type="SUPFAM" id="SSF51182">
    <property type="entry name" value="RmlC-like cupins"/>
    <property type="match status" value="1"/>
</dbReference>
<keyword evidence="10" id="KW-1185">Reference proteome</keyword>
<dbReference type="Proteomes" id="UP000626180">
    <property type="component" value="Unassembled WGS sequence"/>
</dbReference>
<name>A0A2X2CJY6_PSELU</name>
<evidence type="ECO:0000259" key="6">
    <source>
        <dbReference type="PROSITE" id="PS01124"/>
    </source>
</evidence>
<evidence type="ECO:0000256" key="5">
    <source>
        <dbReference type="ARBA" id="ARBA00023163"/>
    </source>
</evidence>
<evidence type="ECO:0000313" key="8">
    <source>
        <dbReference type="EMBL" id="SPZ05996.1"/>
    </source>
</evidence>
<dbReference type="InterPro" id="IPR011051">
    <property type="entry name" value="RmlC_Cupin_sf"/>
</dbReference>
<evidence type="ECO:0000256" key="4">
    <source>
        <dbReference type="ARBA" id="ARBA00023159"/>
    </source>
</evidence>
<dbReference type="SMART" id="SM00342">
    <property type="entry name" value="HTH_ARAC"/>
    <property type="match status" value="1"/>
</dbReference>
<dbReference type="InterPro" id="IPR018062">
    <property type="entry name" value="HTH_AraC-typ_CS"/>
</dbReference>
<dbReference type="InterPro" id="IPR020449">
    <property type="entry name" value="Tscrpt_reg_AraC-type_HTH"/>
</dbReference>
<dbReference type="GO" id="GO:0043565">
    <property type="term" value="F:sequence-specific DNA binding"/>
    <property type="evidence" value="ECO:0007669"/>
    <property type="project" value="InterPro"/>
</dbReference>
<dbReference type="PRINTS" id="PR00032">
    <property type="entry name" value="HTHARAC"/>
</dbReference>
<evidence type="ECO:0000313" key="9">
    <source>
        <dbReference type="Proteomes" id="UP000250443"/>
    </source>
</evidence>
<dbReference type="Gene3D" id="2.60.120.10">
    <property type="entry name" value="Jelly Rolls"/>
    <property type="match status" value="1"/>
</dbReference>
<dbReference type="PANTHER" id="PTHR11019:SF159">
    <property type="entry name" value="TRANSCRIPTIONAL REGULATOR-RELATED"/>
    <property type="match status" value="1"/>
</dbReference>
<proteinExistence type="predicted"/>
<feature type="domain" description="HTH araC/xylS-type" evidence="6">
    <location>
        <begin position="166"/>
        <end position="263"/>
    </location>
</feature>
<dbReference type="InterPro" id="IPR003313">
    <property type="entry name" value="AraC-bd"/>
</dbReference>
<reference evidence="7 10" key="2">
    <citation type="submission" date="2020-10" db="EMBL/GenBank/DDBJ databases">
        <title>Genome sequences of Pseudomonas isolates.</title>
        <authorList>
            <person name="Wessels L."/>
            <person name="Reich F."/>
            <person name="Hammerl J."/>
        </authorList>
    </citation>
    <scope>NUCLEOTIDE SEQUENCE [LARGE SCALE GENOMIC DNA]</scope>
    <source>
        <strain evidence="7 10">20-MO00624-0</strain>
    </source>
</reference>
<accession>A0A2X2CJY6</accession>
<evidence type="ECO:0000256" key="1">
    <source>
        <dbReference type="ARBA" id="ARBA00022491"/>
    </source>
</evidence>
<dbReference type="AlphaFoldDB" id="A0A2X2CJY6"/>
<dbReference type="PANTHER" id="PTHR11019">
    <property type="entry name" value="HTH-TYPE TRANSCRIPTIONAL REGULATOR NIMR"/>
    <property type="match status" value="1"/>
</dbReference>
<dbReference type="Proteomes" id="UP000250443">
    <property type="component" value="Unassembled WGS sequence"/>
</dbReference>
<dbReference type="InterPro" id="IPR018060">
    <property type="entry name" value="HTH_AraC"/>
</dbReference>
<keyword evidence="2" id="KW-0805">Transcription regulation</keyword>
<dbReference type="EMBL" id="UAUF01000011">
    <property type="protein sequence ID" value="SPZ05996.1"/>
    <property type="molecule type" value="Genomic_DNA"/>
</dbReference>
<dbReference type="InterPro" id="IPR009057">
    <property type="entry name" value="Homeodomain-like_sf"/>
</dbReference>
<dbReference type="PROSITE" id="PS00041">
    <property type="entry name" value="HTH_ARAC_FAMILY_1"/>
    <property type="match status" value="1"/>
</dbReference>
<dbReference type="GO" id="GO:0009893">
    <property type="term" value="P:positive regulation of metabolic process"/>
    <property type="evidence" value="ECO:0007669"/>
    <property type="project" value="UniProtKB-ARBA"/>
</dbReference>
<sequence>MSPNGQSAELRRQIPSLKALPRPVYARAESLARGSWTPWHSHPWAQLSYAIKGVLSVHTSAGSFVAPPQRAVWIPAGLEHEVRSSAEAEMRSLYLGPQLLPNRGAECRVLSVSLLLRELIRTFTTFPVEYDEEGGEGRLVEVLIDQLAIAPHMALSLPLPADARLRRLCEHLQQAPDDQRTLAEWALLLGASEKTLSRHFQRETGLTFRAWRQKLRLLSALTLLERGDSVTAVALSCGYDSPSAFIAAFRAQFGTTPGDFFTL</sequence>
<gene>
    <name evidence="8" type="primary">ripA</name>
    <name evidence="7" type="ORF">IRZ65_08095</name>
    <name evidence="8" type="ORF">NCTC11842_01923</name>
</gene>